<name>A0A5M9NWJ2_9VIBR</name>
<protein>
    <submittedName>
        <fullName evidence="1">Uncharacterized protein</fullName>
    </submittedName>
</protein>
<keyword evidence="2" id="KW-1185">Reference proteome</keyword>
<comment type="caution">
    <text evidence="1">The sequence shown here is derived from an EMBL/GenBank/DDBJ whole genome shotgun (WGS) entry which is preliminary data.</text>
</comment>
<dbReference type="AlphaFoldDB" id="A0A5M9NWJ2"/>
<reference evidence="1 2" key="1">
    <citation type="submission" date="2019-09" db="EMBL/GenBank/DDBJ databases">
        <title>Draft genome sequence of various Type strains from the CCUG.</title>
        <authorList>
            <person name="Pineiro-Iglesias B."/>
            <person name="Tunovic T."/>
            <person name="Unosson C."/>
            <person name="Inganas E."/>
            <person name="Ohlen M."/>
            <person name="Cardew S."/>
            <person name="Jensie-Markopoulos S."/>
            <person name="Salva-Serra F."/>
            <person name="Jaen-Luchoro D."/>
            <person name="Karlsson R."/>
            <person name="Svensson-Stadler L."/>
            <person name="Chun J."/>
            <person name="Moore E."/>
        </authorList>
    </citation>
    <scope>NUCLEOTIDE SEQUENCE [LARGE SCALE GENOMIC DNA]</scope>
    <source>
        <strain evidence="1 2">CCUG 56969T</strain>
    </source>
</reference>
<organism evidence="1 2">
    <name type="scientific">Vibrio gigantis</name>
    <dbReference type="NCBI Taxonomy" id="296199"/>
    <lineage>
        <taxon>Bacteria</taxon>
        <taxon>Pseudomonadati</taxon>
        <taxon>Pseudomonadota</taxon>
        <taxon>Gammaproteobacteria</taxon>
        <taxon>Vibrionales</taxon>
        <taxon>Vibrionaceae</taxon>
        <taxon>Vibrio</taxon>
    </lineage>
</organism>
<sequence>MLKKITFLTLKSVLAILVTIVIVAFGQIGQLMASKNHLEMSVIENWVTAHPADIVLVAEYRENCLNHGKQVTRDNLEQSLAEAKLEDVLVTKERCAKSMGLEELHNNIEVAFQQIESYAWPLSLLDDSLTN</sequence>
<proteinExistence type="predicted"/>
<evidence type="ECO:0000313" key="1">
    <source>
        <dbReference type="EMBL" id="KAA8675572.1"/>
    </source>
</evidence>
<dbReference type="Proteomes" id="UP000322521">
    <property type="component" value="Unassembled WGS sequence"/>
</dbReference>
<dbReference type="RefSeq" id="WP_086715008.1">
    <property type="nucleotide sequence ID" value="NZ_AP025494.1"/>
</dbReference>
<dbReference type="EMBL" id="VXJS01000007">
    <property type="protein sequence ID" value="KAA8675572.1"/>
    <property type="molecule type" value="Genomic_DNA"/>
</dbReference>
<accession>A0A5M9NWJ2</accession>
<evidence type="ECO:0000313" key="2">
    <source>
        <dbReference type="Proteomes" id="UP000322521"/>
    </source>
</evidence>
<gene>
    <name evidence="1" type="ORF">F4W18_13175</name>
</gene>